<evidence type="ECO:0000313" key="7">
    <source>
        <dbReference type="EMBL" id="CAK9163564.1"/>
    </source>
</evidence>
<keyword evidence="8" id="KW-1185">Reference proteome</keyword>
<feature type="chain" id="PRO_5044822850" description="Protein EXORDIUM-like" evidence="6">
    <location>
        <begin position="26"/>
        <end position="398"/>
    </location>
</feature>
<accession>A0ABC8T2G1</accession>
<organism evidence="7 8">
    <name type="scientific">Ilex paraguariensis</name>
    <name type="common">yerba mate</name>
    <dbReference type="NCBI Taxonomy" id="185542"/>
    <lineage>
        <taxon>Eukaryota</taxon>
        <taxon>Viridiplantae</taxon>
        <taxon>Streptophyta</taxon>
        <taxon>Embryophyta</taxon>
        <taxon>Tracheophyta</taxon>
        <taxon>Spermatophyta</taxon>
        <taxon>Magnoliopsida</taxon>
        <taxon>eudicotyledons</taxon>
        <taxon>Gunneridae</taxon>
        <taxon>Pentapetalae</taxon>
        <taxon>asterids</taxon>
        <taxon>campanulids</taxon>
        <taxon>Aquifoliales</taxon>
        <taxon>Aquifoliaceae</taxon>
        <taxon>Ilex</taxon>
    </lineage>
</organism>
<proteinExistence type="inferred from homology"/>
<keyword evidence="4 6" id="KW-0732">Signal</keyword>
<reference evidence="7 8" key="1">
    <citation type="submission" date="2024-02" db="EMBL/GenBank/DDBJ databases">
        <authorList>
            <person name="Vignale AGUSTIN F."/>
            <person name="Sosa J E."/>
            <person name="Modenutti C."/>
        </authorList>
    </citation>
    <scope>NUCLEOTIDE SEQUENCE [LARGE SCALE GENOMIC DNA]</scope>
</reference>
<evidence type="ECO:0000256" key="2">
    <source>
        <dbReference type="ARBA" id="ARBA00022523"/>
    </source>
</evidence>
<comment type="similarity">
    <text evidence="5">Belongs to the EXORDIUM family.</text>
</comment>
<comment type="subcellular location">
    <subcellularLocation>
        <location evidence="1">Secreted</location>
        <location evidence="1">Extracellular space</location>
        <location evidence="1">Apoplast</location>
    </subcellularLocation>
</comment>
<evidence type="ECO:0000256" key="1">
    <source>
        <dbReference type="ARBA" id="ARBA00004271"/>
    </source>
</evidence>
<comment type="caution">
    <text evidence="7">The sequence shown here is derived from an EMBL/GenBank/DDBJ whole genome shotgun (WGS) entry which is preliminary data.</text>
</comment>
<dbReference type="GO" id="GO:0048046">
    <property type="term" value="C:apoplast"/>
    <property type="evidence" value="ECO:0007669"/>
    <property type="project" value="UniProtKB-SubCell"/>
</dbReference>
<dbReference type="PANTHER" id="PTHR31279:SF66">
    <property type="entry name" value="PHOSPHATE-RESPONSIVE 1 FAMILY PROTEIN"/>
    <property type="match status" value="1"/>
</dbReference>
<name>A0ABC8T2G1_9AQUA</name>
<dbReference type="Proteomes" id="UP001642360">
    <property type="component" value="Unassembled WGS sequence"/>
</dbReference>
<feature type="signal peptide" evidence="6">
    <location>
        <begin position="1"/>
        <end position="25"/>
    </location>
</feature>
<protein>
    <recommendedName>
        <fullName evidence="9">Protein EXORDIUM-like</fullName>
    </recommendedName>
</protein>
<evidence type="ECO:0008006" key="9">
    <source>
        <dbReference type="Google" id="ProtNLM"/>
    </source>
</evidence>
<dbReference type="EMBL" id="CAUOFW020004058">
    <property type="protein sequence ID" value="CAK9163564.1"/>
    <property type="molecule type" value="Genomic_DNA"/>
</dbReference>
<evidence type="ECO:0000313" key="8">
    <source>
        <dbReference type="Proteomes" id="UP001642360"/>
    </source>
</evidence>
<evidence type="ECO:0000256" key="5">
    <source>
        <dbReference type="ARBA" id="ARBA00023591"/>
    </source>
</evidence>
<dbReference type="PANTHER" id="PTHR31279">
    <property type="entry name" value="PROTEIN EXORDIUM-LIKE 5"/>
    <property type="match status" value="1"/>
</dbReference>
<keyword evidence="2" id="KW-0052">Apoplast</keyword>
<keyword evidence="3" id="KW-0964">Secreted</keyword>
<dbReference type="InterPro" id="IPR006766">
    <property type="entry name" value="EXORDIUM-like"/>
</dbReference>
<evidence type="ECO:0000256" key="4">
    <source>
        <dbReference type="ARBA" id="ARBA00022729"/>
    </source>
</evidence>
<evidence type="ECO:0000256" key="3">
    <source>
        <dbReference type="ARBA" id="ARBA00022525"/>
    </source>
</evidence>
<gene>
    <name evidence="7" type="ORF">ILEXP_LOCUS32617</name>
</gene>
<sequence>MASYIFVKMLLPIFQFALLLNLALAARRLTQSTQDQQTQLFQYHNGPLLTGQISINVIWYGNFKPSQRAIISDFIASLSSTSSQSQPSVAEWWKATEKYYSLINSKNPSSVQLSMGNQVLDENYSLGKSLTNQQIERLAAIGDQGNAINVVLTSSDVVVDGFCSSRCGSHGSLSSKTAIVEGKNHKFAYIWVGNSETQCPGFCAWPFHQPLYGPQSPPLVAPNGDIGSAGMVKKKKFVDGFCSSRCGSHGSLSSKTAIVEGKNHKFAYIWVGNSEIQCPGFCAWPFHQPLYGPQSPPLVAPNGDIGSAGMVITLASLLAGAVTNPFRNGYYQGPAGAPLEAASACPGIYGKGAYPGYAGDLLVDPTSGASYNAHGANGRKYLLPALFDPSTQSCSTLI</sequence>
<evidence type="ECO:0000256" key="6">
    <source>
        <dbReference type="SAM" id="SignalP"/>
    </source>
</evidence>
<dbReference type="Pfam" id="PF04674">
    <property type="entry name" value="Phi_1"/>
    <property type="match status" value="2"/>
</dbReference>
<dbReference type="AlphaFoldDB" id="A0ABC8T2G1"/>